<dbReference type="EMBL" id="AHTH01000010">
    <property type="protein sequence ID" value="EHR41739.1"/>
    <property type="molecule type" value="Genomic_DNA"/>
</dbReference>
<protein>
    <recommendedName>
        <fullName evidence="4">DUF2330 domain-containing protein</fullName>
    </recommendedName>
</protein>
<evidence type="ECO:0008006" key="4">
    <source>
        <dbReference type="Google" id="ProtNLM"/>
    </source>
</evidence>
<evidence type="ECO:0000313" key="3">
    <source>
        <dbReference type="Proteomes" id="UP000012046"/>
    </source>
</evidence>
<feature type="signal peptide" evidence="1">
    <location>
        <begin position="1"/>
        <end position="17"/>
    </location>
</feature>
<evidence type="ECO:0000256" key="1">
    <source>
        <dbReference type="SAM" id="SignalP"/>
    </source>
</evidence>
<keyword evidence="1" id="KW-0732">Signal</keyword>
<dbReference type="RefSeq" id="WP_008949966.1">
    <property type="nucleotide sequence ID" value="NZ_AHTH01000010.1"/>
</dbReference>
<accession>H3ZCE7</accession>
<reference evidence="2 3" key="1">
    <citation type="journal article" date="2012" name="J. Bacteriol.">
        <title>Genome Sequence of Extracellular-Protease-Producing Alishewanella jeotgali Isolated from Traditional Korean Fermented Seafood.</title>
        <authorList>
            <person name="Jung J."/>
            <person name="Chun J."/>
            <person name="Park W."/>
        </authorList>
    </citation>
    <scope>NUCLEOTIDE SEQUENCE [LARGE SCALE GENOMIC DNA]</scope>
    <source>
        <strain evidence="2 3">KCTC 22429</strain>
    </source>
</reference>
<keyword evidence="3" id="KW-1185">Reference proteome</keyword>
<proteinExistence type="predicted"/>
<dbReference type="AlphaFoldDB" id="H3ZCE7"/>
<feature type="chain" id="PRO_5003591250" description="DUF2330 domain-containing protein" evidence="1">
    <location>
        <begin position="18"/>
        <end position="352"/>
    </location>
</feature>
<dbReference type="eggNOG" id="ENOG5033ZNU">
    <property type="taxonomic scope" value="Bacteria"/>
</dbReference>
<evidence type="ECO:0000313" key="2">
    <source>
        <dbReference type="EMBL" id="EHR41739.1"/>
    </source>
</evidence>
<dbReference type="PATRIC" id="fig|1129374.4.peg.1024"/>
<name>H3ZCE7_9ALTE</name>
<dbReference type="STRING" id="1129374.AJE_05101"/>
<comment type="caution">
    <text evidence="2">The sequence shown here is derived from an EMBL/GenBank/DDBJ whole genome shotgun (WGS) entry which is preliminary data.</text>
</comment>
<dbReference type="Proteomes" id="UP000012046">
    <property type="component" value="Unassembled WGS sequence"/>
</dbReference>
<sequence length="352" mass="39600">MKFVLGCLLLFVAQVQAFCPLSQAEPVKVRIHHQQQVTYASVNLVTADDAKQRLELVKEHGPLLTSFDLSDIAADIRVLAKPLAEDWNLDGIADHLWLLGIDGRLWRLSISDGLFGIPRLMADLSDSGLFFGSTIALIRARLPRHLAPASWRSVDHHQLLLVGTEPLSGKDVLFNLRFDALLKLQYLLNSQHLLDRTLLSEPELKQQFSAADWRTILSAAGWKVSLPGRISSMPKVIAGVIYAPVVTSEGFGICHANQTEQLLFAFQLYTATQVYRQRSWKIPVLDNAVLKIREQPDKTLALVLQDETHYISLLDGLLKISHECHQCTAPLTLDRFPLWQRLATYRDERGAF</sequence>
<organism evidence="2 3">
    <name type="scientific">Alishewanella jeotgali KCTC 22429</name>
    <dbReference type="NCBI Taxonomy" id="1129374"/>
    <lineage>
        <taxon>Bacteria</taxon>
        <taxon>Pseudomonadati</taxon>
        <taxon>Pseudomonadota</taxon>
        <taxon>Gammaproteobacteria</taxon>
        <taxon>Alteromonadales</taxon>
        <taxon>Alteromonadaceae</taxon>
        <taxon>Alishewanella</taxon>
    </lineage>
</organism>
<gene>
    <name evidence="2" type="ORF">AJE_05101</name>
</gene>